<sequence>MKYNLGNTQAKYLKYILPLVLTACAIDPAASDNYVGLGTSPIGKRLRFSLFLGESMVDESISNMVNIPQVLSQTDKRPPLEKLGFKCDQERTVICTYDGSATSVITDRNRTESFKTSVHIEAFIEKNVVKVRSKIIKTNF</sequence>
<proteinExistence type="predicted"/>
<organism evidence="1 2">
    <name type="scientific">Massilia orientalis</name>
    <dbReference type="NCBI Taxonomy" id="3050128"/>
    <lineage>
        <taxon>Bacteria</taxon>
        <taxon>Pseudomonadati</taxon>
        <taxon>Pseudomonadota</taxon>
        <taxon>Betaproteobacteria</taxon>
        <taxon>Burkholderiales</taxon>
        <taxon>Oxalobacteraceae</taxon>
        <taxon>Telluria group</taxon>
        <taxon>Massilia</taxon>
    </lineage>
</organism>
<name>A0ACC7M7L9_9BURK</name>
<accession>A0ACC7M7L9</accession>
<keyword evidence="2" id="KW-1185">Reference proteome</keyword>
<evidence type="ECO:0000313" key="1">
    <source>
        <dbReference type="EMBL" id="MFJ1468068.1"/>
    </source>
</evidence>
<reference evidence="1" key="1">
    <citation type="submission" date="2024-11" db="EMBL/GenBank/DDBJ databases">
        <title>Description of Massilia orientalis sp. nov., isolated from rhizosphere soil of Ageratina adenophora.</title>
        <authorList>
            <person name="Wang Y."/>
        </authorList>
    </citation>
    <scope>NUCLEOTIDE SEQUENCE</scope>
    <source>
        <strain evidence="1">YIM B02787</strain>
    </source>
</reference>
<comment type="caution">
    <text evidence="1">The sequence shown here is derived from an EMBL/GenBank/DDBJ whole genome shotgun (WGS) entry which is preliminary data.</text>
</comment>
<protein>
    <submittedName>
        <fullName evidence="1">Uncharacterized protein</fullName>
    </submittedName>
</protein>
<dbReference type="Proteomes" id="UP001168096">
    <property type="component" value="Unassembled WGS sequence"/>
</dbReference>
<gene>
    <name evidence="1" type="ORF">QPK29_010135</name>
</gene>
<evidence type="ECO:0000313" key="2">
    <source>
        <dbReference type="Proteomes" id="UP001168096"/>
    </source>
</evidence>
<dbReference type="EMBL" id="JASNRB020000005">
    <property type="protein sequence ID" value="MFJ1468068.1"/>
    <property type="molecule type" value="Genomic_DNA"/>
</dbReference>